<name>A0ABQ8R7Z2_FUSEQ</name>
<keyword evidence="4" id="KW-1185">Reference proteome</keyword>
<organism evidence="3 4">
    <name type="scientific">Fusarium equiseti</name>
    <name type="common">Fusarium scirpi</name>
    <dbReference type="NCBI Taxonomy" id="61235"/>
    <lineage>
        <taxon>Eukaryota</taxon>
        <taxon>Fungi</taxon>
        <taxon>Dikarya</taxon>
        <taxon>Ascomycota</taxon>
        <taxon>Pezizomycotina</taxon>
        <taxon>Sordariomycetes</taxon>
        <taxon>Hypocreomycetidae</taxon>
        <taxon>Hypocreales</taxon>
        <taxon>Nectriaceae</taxon>
        <taxon>Fusarium</taxon>
        <taxon>Fusarium incarnatum-equiseti species complex</taxon>
    </lineage>
</organism>
<evidence type="ECO:0000313" key="3">
    <source>
        <dbReference type="EMBL" id="KAJ4128986.1"/>
    </source>
</evidence>
<dbReference type="InterPro" id="IPR000999">
    <property type="entry name" value="RNase_III_dom"/>
</dbReference>
<keyword evidence="1" id="KW-0378">Hydrolase</keyword>
<evidence type="ECO:0000256" key="1">
    <source>
        <dbReference type="ARBA" id="ARBA00022801"/>
    </source>
</evidence>
<dbReference type="EMBL" id="JAOQBH010000011">
    <property type="protein sequence ID" value="KAJ4128986.1"/>
    <property type="molecule type" value="Genomic_DNA"/>
</dbReference>
<dbReference type="PROSITE" id="PS50142">
    <property type="entry name" value="RNASE_3_2"/>
    <property type="match status" value="1"/>
</dbReference>
<dbReference type="PANTHER" id="PTHR14950">
    <property type="entry name" value="DICER-RELATED"/>
    <property type="match status" value="1"/>
</dbReference>
<dbReference type="Proteomes" id="UP001152024">
    <property type="component" value="Unassembled WGS sequence"/>
</dbReference>
<gene>
    <name evidence="3" type="ORF">NW768_007512</name>
</gene>
<accession>A0ABQ8R7Z2</accession>
<proteinExistence type="predicted"/>
<dbReference type="PANTHER" id="PTHR14950:SF49">
    <property type="entry name" value="RIBONUCLEASE 3-LIKE PROTEIN 2-RELATED"/>
    <property type="match status" value="1"/>
</dbReference>
<protein>
    <recommendedName>
        <fullName evidence="2">RNase III domain-containing protein</fullName>
    </recommendedName>
</protein>
<dbReference type="Gene3D" id="1.10.1520.10">
    <property type="entry name" value="Ribonuclease III domain"/>
    <property type="match status" value="1"/>
</dbReference>
<evidence type="ECO:0000313" key="4">
    <source>
        <dbReference type="Proteomes" id="UP001152024"/>
    </source>
</evidence>
<dbReference type="SUPFAM" id="SSF69065">
    <property type="entry name" value="RNase III domain-like"/>
    <property type="match status" value="1"/>
</dbReference>
<sequence length="163" mass="17531">MDLSHRFGAKVAECEDIIGYSFESKLLCAEALNAAADSQAVYTMNGFFRRMPKNDRLAVYGDTAVTFYLAGIWLENGLDKHCWTSLRNDLISNANLARVGMEHGLHACINANGGTLRVSPGMVATAVEAILGAMERDGGCDALVRVMAHLGLTQHALISSVLS</sequence>
<comment type="caution">
    <text evidence="3">The sequence shown here is derived from an EMBL/GenBank/DDBJ whole genome shotgun (WGS) entry which is preliminary data.</text>
</comment>
<dbReference type="Pfam" id="PF00636">
    <property type="entry name" value="Ribonuclease_3"/>
    <property type="match status" value="1"/>
</dbReference>
<dbReference type="SMART" id="SM00535">
    <property type="entry name" value="RIBOc"/>
    <property type="match status" value="1"/>
</dbReference>
<dbReference type="InterPro" id="IPR036389">
    <property type="entry name" value="RNase_III_sf"/>
</dbReference>
<feature type="domain" description="RNase III" evidence="2">
    <location>
        <begin position="11"/>
        <end position="139"/>
    </location>
</feature>
<reference evidence="3" key="1">
    <citation type="submission" date="2022-09" db="EMBL/GenBank/DDBJ databases">
        <title>Fusarium specimens isolated from Avocado Roots.</title>
        <authorList>
            <person name="Stajich J."/>
            <person name="Roper C."/>
            <person name="Heimlech-Rivalta G."/>
        </authorList>
    </citation>
    <scope>NUCLEOTIDE SEQUENCE</scope>
    <source>
        <strain evidence="3">CF00095</strain>
    </source>
</reference>
<dbReference type="CDD" id="cd00593">
    <property type="entry name" value="RIBOc"/>
    <property type="match status" value="1"/>
</dbReference>
<evidence type="ECO:0000259" key="2">
    <source>
        <dbReference type="PROSITE" id="PS50142"/>
    </source>
</evidence>